<organism evidence="1">
    <name type="scientific">marine metagenome</name>
    <dbReference type="NCBI Taxonomy" id="408172"/>
    <lineage>
        <taxon>unclassified sequences</taxon>
        <taxon>metagenomes</taxon>
        <taxon>ecological metagenomes</taxon>
    </lineage>
</organism>
<dbReference type="AlphaFoldDB" id="A0A382LVG2"/>
<proteinExistence type="predicted"/>
<protein>
    <submittedName>
        <fullName evidence="1">Uncharacterized protein</fullName>
    </submittedName>
</protein>
<name>A0A382LVG2_9ZZZZ</name>
<evidence type="ECO:0000313" key="1">
    <source>
        <dbReference type="EMBL" id="SVC39705.1"/>
    </source>
</evidence>
<accession>A0A382LVG2</accession>
<gene>
    <name evidence="1" type="ORF">METZ01_LOCUS292559</name>
</gene>
<dbReference type="EMBL" id="UINC01088995">
    <property type="protein sequence ID" value="SVC39705.1"/>
    <property type="molecule type" value="Genomic_DNA"/>
</dbReference>
<sequence length="67" mass="7233">MASISSPTFDSAIDLLFTISLGRLKLADNESYKVHVNALRIVDFPPPFVANITVGTLDAKAILLSFP</sequence>
<reference evidence="1" key="1">
    <citation type="submission" date="2018-05" db="EMBL/GenBank/DDBJ databases">
        <authorList>
            <person name="Lanie J.A."/>
            <person name="Ng W.-L."/>
            <person name="Kazmierczak K.M."/>
            <person name="Andrzejewski T.M."/>
            <person name="Davidsen T.M."/>
            <person name="Wayne K.J."/>
            <person name="Tettelin H."/>
            <person name="Glass J.I."/>
            <person name="Rusch D."/>
            <person name="Podicherti R."/>
            <person name="Tsui H.-C.T."/>
            <person name="Winkler M.E."/>
        </authorList>
    </citation>
    <scope>NUCLEOTIDE SEQUENCE</scope>
</reference>